<dbReference type="Pfam" id="PF13340">
    <property type="entry name" value="DUF4096"/>
    <property type="match status" value="1"/>
</dbReference>
<name>B2GJY4_KOCRD</name>
<reference evidence="3 4" key="1">
    <citation type="journal article" date="2008" name="J. Bacteriol.">
        <title>Complete genome sequence of the soil actinomycete Kocuria rhizophila.</title>
        <authorList>
            <person name="Takarada H."/>
            <person name="Sekine M."/>
            <person name="Kosugi H."/>
            <person name="Matsuo Y."/>
            <person name="Fujisawa T."/>
            <person name="Omata S."/>
            <person name="Kishi E."/>
            <person name="Shimizu A."/>
            <person name="Tsukatani N."/>
            <person name="Tanikawa S."/>
            <person name="Fujita N."/>
            <person name="Harayama S."/>
        </authorList>
    </citation>
    <scope>NUCLEOTIDE SEQUENCE [LARGE SCALE GENOMIC DNA]</scope>
    <source>
        <strain evidence="4">ATCC 9341 / DSM 348 / NBRC 103217 / DC2201</strain>
    </source>
</reference>
<evidence type="ECO:0000256" key="1">
    <source>
        <dbReference type="SAM" id="MobiDB-lite"/>
    </source>
</evidence>
<feature type="region of interest" description="Disordered" evidence="1">
    <location>
        <begin position="1"/>
        <end position="22"/>
    </location>
</feature>
<organism evidence="3 4">
    <name type="scientific">Kocuria rhizophila (strain ATCC 9341 / DSM 348 / NBRC 103217 / DC2201)</name>
    <dbReference type="NCBI Taxonomy" id="378753"/>
    <lineage>
        <taxon>Bacteria</taxon>
        <taxon>Bacillati</taxon>
        <taxon>Actinomycetota</taxon>
        <taxon>Actinomycetes</taxon>
        <taxon>Micrococcales</taxon>
        <taxon>Micrococcaceae</taxon>
        <taxon>Kocuria</taxon>
    </lineage>
</organism>
<gene>
    <name evidence="3" type="ordered locus">KRH_07420</name>
</gene>
<dbReference type="InterPro" id="IPR025161">
    <property type="entry name" value="IS402-like_dom"/>
</dbReference>
<proteinExistence type="predicted"/>
<accession>B2GJY4</accession>
<sequence>MELHQAHRSHRRGSSPRTARTDMRTIVDAALYKIHTDIAWRELPAEFGSWQKASRRHRQLIANSQWDEITRTLAERDHS</sequence>
<dbReference type="RefSeq" id="WP_012397810.1">
    <property type="nucleotide sequence ID" value="NC_010617.1"/>
</dbReference>
<evidence type="ECO:0000313" key="3">
    <source>
        <dbReference type="EMBL" id="BAG29089.1"/>
    </source>
</evidence>
<protein>
    <recommendedName>
        <fullName evidence="2">Insertion element IS402-like domain-containing protein</fullName>
    </recommendedName>
</protein>
<feature type="compositionally biased region" description="Basic residues" evidence="1">
    <location>
        <begin position="1"/>
        <end position="14"/>
    </location>
</feature>
<dbReference type="InterPro" id="IPR052909">
    <property type="entry name" value="Transposase_6_like"/>
</dbReference>
<evidence type="ECO:0000259" key="2">
    <source>
        <dbReference type="Pfam" id="PF13340"/>
    </source>
</evidence>
<dbReference type="KEGG" id="krh:KRH_07420"/>
<dbReference type="HOGENOM" id="CLU_2601408_0_0_11"/>
<evidence type="ECO:0000313" key="4">
    <source>
        <dbReference type="Proteomes" id="UP000008838"/>
    </source>
</evidence>
<dbReference type="eggNOG" id="COG3293">
    <property type="taxonomic scope" value="Bacteria"/>
</dbReference>
<dbReference type="EMBL" id="AP009152">
    <property type="protein sequence ID" value="BAG29089.1"/>
    <property type="molecule type" value="Genomic_DNA"/>
</dbReference>
<feature type="domain" description="Insertion element IS402-like" evidence="2">
    <location>
        <begin position="10"/>
        <end position="69"/>
    </location>
</feature>
<dbReference type="Proteomes" id="UP000008838">
    <property type="component" value="Chromosome"/>
</dbReference>
<dbReference type="PANTHER" id="PTHR46637:SF1">
    <property type="entry name" value="BLL5188 PROTEIN"/>
    <property type="match status" value="1"/>
</dbReference>
<keyword evidence="4" id="KW-1185">Reference proteome</keyword>
<dbReference type="PANTHER" id="PTHR46637">
    <property type="entry name" value="TIS1421-TRANSPOSASE PROTEIN A"/>
    <property type="match status" value="1"/>
</dbReference>
<dbReference type="AlphaFoldDB" id="B2GJY4"/>